<evidence type="ECO:0000313" key="1">
    <source>
        <dbReference type="EMBL" id="JAH66745.1"/>
    </source>
</evidence>
<sequence length="62" mass="6872">MLKQNDKGEPHCQNEPELCCKPIVFHVSIVFITALGDVVATGDDQLCRDKVLADTLVCYLHS</sequence>
<organism evidence="1">
    <name type="scientific">Anguilla anguilla</name>
    <name type="common">European freshwater eel</name>
    <name type="synonym">Muraena anguilla</name>
    <dbReference type="NCBI Taxonomy" id="7936"/>
    <lineage>
        <taxon>Eukaryota</taxon>
        <taxon>Metazoa</taxon>
        <taxon>Chordata</taxon>
        <taxon>Craniata</taxon>
        <taxon>Vertebrata</taxon>
        <taxon>Euteleostomi</taxon>
        <taxon>Actinopterygii</taxon>
        <taxon>Neopterygii</taxon>
        <taxon>Teleostei</taxon>
        <taxon>Anguilliformes</taxon>
        <taxon>Anguillidae</taxon>
        <taxon>Anguilla</taxon>
    </lineage>
</organism>
<reference evidence="1" key="2">
    <citation type="journal article" date="2015" name="Fish Shellfish Immunol.">
        <title>Early steps in the European eel (Anguilla anguilla)-Vibrio vulnificus interaction in the gills: Role of the RtxA13 toxin.</title>
        <authorList>
            <person name="Callol A."/>
            <person name="Pajuelo D."/>
            <person name="Ebbesson L."/>
            <person name="Teles M."/>
            <person name="MacKenzie S."/>
            <person name="Amaro C."/>
        </authorList>
    </citation>
    <scope>NUCLEOTIDE SEQUENCE</scope>
</reference>
<dbReference type="EMBL" id="GBXM01041832">
    <property type="protein sequence ID" value="JAH66745.1"/>
    <property type="molecule type" value="Transcribed_RNA"/>
</dbReference>
<proteinExistence type="predicted"/>
<accession>A0A0E9UNF9</accession>
<reference evidence="1" key="1">
    <citation type="submission" date="2014-11" db="EMBL/GenBank/DDBJ databases">
        <authorList>
            <person name="Amaro Gonzalez C."/>
        </authorList>
    </citation>
    <scope>NUCLEOTIDE SEQUENCE</scope>
</reference>
<protein>
    <submittedName>
        <fullName evidence="1">Uncharacterized protein</fullName>
    </submittedName>
</protein>
<name>A0A0E9UNF9_ANGAN</name>
<dbReference type="AlphaFoldDB" id="A0A0E9UNF9"/>